<comment type="caution">
    <text evidence="1">The sequence shown here is derived from an EMBL/GenBank/DDBJ whole genome shotgun (WGS) entry which is preliminary data.</text>
</comment>
<dbReference type="PATRIC" id="fig|1218567.3.peg.4193"/>
<dbReference type="Proteomes" id="UP000011873">
    <property type="component" value="Unassembled WGS sequence"/>
</dbReference>
<evidence type="ECO:0000313" key="1">
    <source>
        <dbReference type="EMBL" id="EMJ77759.1"/>
    </source>
</evidence>
<sequence>MQKIKGKKFKKRLQKQSKSITKTYEFAILETERIEKTRKKSGVIENFLRGTRVFYSKILKSKTIKLNFKL</sequence>
<organism evidence="1 2">
    <name type="scientific">Leptospira borgpetersenii serovar Hardjo-bovis str. Sponselee</name>
    <dbReference type="NCBI Taxonomy" id="1303729"/>
    <lineage>
        <taxon>Bacteria</taxon>
        <taxon>Pseudomonadati</taxon>
        <taxon>Spirochaetota</taxon>
        <taxon>Spirochaetia</taxon>
        <taxon>Leptospirales</taxon>
        <taxon>Leptospiraceae</taxon>
        <taxon>Leptospira</taxon>
    </lineage>
</organism>
<evidence type="ECO:0000313" key="2">
    <source>
        <dbReference type="Proteomes" id="UP000011873"/>
    </source>
</evidence>
<dbReference type="EMBL" id="ANMU01000176">
    <property type="protein sequence ID" value="EMJ77759.1"/>
    <property type="molecule type" value="Genomic_DNA"/>
</dbReference>
<gene>
    <name evidence="1" type="ORF">LEP1GSC016_0168</name>
</gene>
<name>M6BE03_LEPBO</name>
<proteinExistence type="predicted"/>
<dbReference type="AlphaFoldDB" id="M6BE03"/>
<accession>M6BE03</accession>
<protein>
    <submittedName>
        <fullName evidence="1">Uncharacterized protein</fullName>
    </submittedName>
</protein>
<reference evidence="1 2" key="1">
    <citation type="submission" date="2013-01" db="EMBL/GenBank/DDBJ databases">
        <authorList>
            <person name="Harkins D.M."/>
            <person name="Durkin A.S."/>
            <person name="Brinkac L.M."/>
            <person name="Haft D.H."/>
            <person name="Selengut J.D."/>
            <person name="Sanka R."/>
            <person name="DePew J."/>
            <person name="Purushe J."/>
            <person name="Galloway R.L."/>
            <person name="Vinetz J.M."/>
            <person name="Sutton G.G."/>
            <person name="Nierman W.C."/>
            <person name="Fouts D.E."/>
        </authorList>
    </citation>
    <scope>NUCLEOTIDE SEQUENCE [LARGE SCALE GENOMIC DNA]</scope>
    <source>
        <strain evidence="1 2">Sponselee CDC</strain>
    </source>
</reference>